<name>A0AAE0KC66_9PEZI</name>
<proteinExistence type="predicted"/>
<organism evidence="1 2">
    <name type="scientific">Lasiosphaeria ovina</name>
    <dbReference type="NCBI Taxonomy" id="92902"/>
    <lineage>
        <taxon>Eukaryota</taxon>
        <taxon>Fungi</taxon>
        <taxon>Dikarya</taxon>
        <taxon>Ascomycota</taxon>
        <taxon>Pezizomycotina</taxon>
        <taxon>Sordariomycetes</taxon>
        <taxon>Sordariomycetidae</taxon>
        <taxon>Sordariales</taxon>
        <taxon>Lasiosphaeriaceae</taxon>
        <taxon>Lasiosphaeria</taxon>
    </lineage>
</organism>
<accession>A0AAE0KC66</accession>
<dbReference type="AlphaFoldDB" id="A0AAE0KC66"/>
<evidence type="ECO:0000313" key="2">
    <source>
        <dbReference type="Proteomes" id="UP001287356"/>
    </source>
</evidence>
<dbReference type="Proteomes" id="UP001287356">
    <property type="component" value="Unassembled WGS sequence"/>
</dbReference>
<keyword evidence="2" id="KW-1185">Reference proteome</keyword>
<comment type="caution">
    <text evidence="1">The sequence shown here is derived from an EMBL/GenBank/DDBJ whole genome shotgun (WGS) entry which is preliminary data.</text>
</comment>
<sequence>MCDTVLAFGENDSSYLECPTRMAFDNLPADVQGQLSNGVVAETYSMALGPNGSYVWCYKHKTTGKTMMATNGIPDSLKEWIWKKDAGGAFERTFQKIRVSLHPNGTSFYAVDGVAHQWNGLQDPLSAELTGLIKDGQFTDTPRIVTFGVGADYLVITHGGKGFWRLDGHRELREVLDQWRKERVLGQITNLALSPFKPEVSAILAETGLMIVSGLPDRTKQPVDLLVEATKADTARIREQREQAEYEQAAAKIRSNQRKIDLLNMATAQADAQTRRNMESSAFMDSIGTRCNRCYGPYCTCSYRY</sequence>
<reference evidence="1" key="2">
    <citation type="submission" date="2023-06" db="EMBL/GenBank/DDBJ databases">
        <authorList>
            <consortium name="Lawrence Berkeley National Laboratory"/>
            <person name="Haridas S."/>
            <person name="Hensen N."/>
            <person name="Bonometti L."/>
            <person name="Westerberg I."/>
            <person name="Brannstrom I.O."/>
            <person name="Guillou S."/>
            <person name="Cros-Aarteil S."/>
            <person name="Calhoun S."/>
            <person name="Kuo A."/>
            <person name="Mondo S."/>
            <person name="Pangilinan J."/>
            <person name="Riley R."/>
            <person name="Labutti K."/>
            <person name="Andreopoulos B."/>
            <person name="Lipzen A."/>
            <person name="Chen C."/>
            <person name="Yanf M."/>
            <person name="Daum C."/>
            <person name="Ng V."/>
            <person name="Clum A."/>
            <person name="Steindorff A."/>
            <person name="Ohm R."/>
            <person name="Martin F."/>
            <person name="Silar P."/>
            <person name="Natvig D."/>
            <person name="Lalanne C."/>
            <person name="Gautier V."/>
            <person name="Ament-Velasquez S.L."/>
            <person name="Kruys A."/>
            <person name="Hutchinson M.I."/>
            <person name="Powell A.J."/>
            <person name="Barry K."/>
            <person name="Miller A.N."/>
            <person name="Grigoriev I.V."/>
            <person name="Debuchy R."/>
            <person name="Gladieux P."/>
            <person name="Thoren M.H."/>
            <person name="Johannesson H."/>
        </authorList>
    </citation>
    <scope>NUCLEOTIDE SEQUENCE</scope>
    <source>
        <strain evidence="1">CBS 958.72</strain>
    </source>
</reference>
<reference evidence="1" key="1">
    <citation type="journal article" date="2023" name="Mol. Phylogenet. Evol.">
        <title>Genome-scale phylogeny and comparative genomics of the fungal order Sordariales.</title>
        <authorList>
            <person name="Hensen N."/>
            <person name="Bonometti L."/>
            <person name="Westerberg I."/>
            <person name="Brannstrom I.O."/>
            <person name="Guillou S."/>
            <person name="Cros-Aarteil S."/>
            <person name="Calhoun S."/>
            <person name="Haridas S."/>
            <person name="Kuo A."/>
            <person name="Mondo S."/>
            <person name="Pangilinan J."/>
            <person name="Riley R."/>
            <person name="LaButti K."/>
            <person name="Andreopoulos B."/>
            <person name="Lipzen A."/>
            <person name="Chen C."/>
            <person name="Yan M."/>
            <person name="Daum C."/>
            <person name="Ng V."/>
            <person name="Clum A."/>
            <person name="Steindorff A."/>
            <person name="Ohm R.A."/>
            <person name="Martin F."/>
            <person name="Silar P."/>
            <person name="Natvig D.O."/>
            <person name="Lalanne C."/>
            <person name="Gautier V."/>
            <person name="Ament-Velasquez S.L."/>
            <person name="Kruys A."/>
            <person name="Hutchinson M.I."/>
            <person name="Powell A.J."/>
            <person name="Barry K."/>
            <person name="Miller A.N."/>
            <person name="Grigoriev I.V."/>
            <person name="Debuchy R."/>
            <person name="Gladieux P."/>
            <person name="Hiltunen Thoren M."/>
            <person name="Johannesson H."/>
        </authorList>
    </citation>
    <scope>NUCLEOTIDE SEQUENCE</scope>
    <source>
        <strain evidence="1">CBS 958.72</strain>
    </source>
</reference>
<dbReference type="EMBL" id="JAULSN010000004">
    <property type="protein sequence ID" value="KAK3373340.1"/>
    <property type="molecule type" value="Genomic_DNA"/>
</dbReference>
<gene>
    <name evidence="1" type="ORF">B0T24DRAFT_593554</name>
</gene>
<evidence type="ECO:0000313" key="1">
    <source>
        <dbReference type="EMBL" id="KAK3373340.1"/>
    </source>
</evidence>
<protein>
    <submittedName>
        <fullName evidence="1">Uncharacterized protein</fullName>
    </submittedName>
</protein>